<feature type="transmembrane region" description="Helical" evidence="8">
    <location>
        <begin position="363"/>
        <end position="382"/>
    </location>
</feature>
<evidence type="ECO:0000256" key="5">
    <source>
        <dbReference type="ARBA" id="ARBA00022989"/>
    </source>
</evidence>
<keyword evidence="5 8" id="KW-1133">Transmembrane helix</keyword>
<keyword evidence="3" id="KW-0808">Transferase</keyword>
<comment type="caution">
    <text evidence="9">The sequence shown here is derived from an EMBL/GenBank/DDBJ whole genome shotgun (WGS) entry which is preliminary data.</text>
</comment>
<evidence type="ECO:0000313" key="10">
    <source>
        <dbReference type="Proteomes" id="UP001054252"/>
    </source>
</evidence>
<dbReference type="GO" id="GO:0030244">
    <property type="term" value="P:cellulose biosynthetic process"/>
    <property type="evidence" value="ECO:0007669"/>
    <property type="project" value="InterPro"/>
</dbReference>
<dbReference type="GO" id="GO:0071555">
    <property type="term" value="P:cell wall organization"/>
    <property type="evidence" value="ECO:0007669"/>
    <property type="project" value="UniProtKB-KW"/>
</dbReference>
<comment type="subcellular location">
    <subcellularLocation>
        <location evidence="1">Endomembrane system</location>
    </subcellularLocation>
</comment>
<dbReference type="GO" id="GO:0012505">
    <property type="term" value="C:endomembrane system"/>
    <property type="evidence" value="ECO:0007669"/>
    <property type="project" value="UniProtKB-SubCell"/>
</dbReference>
<keyword evidence="2" id="KW-0328">Glycosyltransferase</keyword>
<protein>
    <recommendedName>
        <fullName evidence="11">Cellulose synthase-like protein H1</fullName>
    </recommendedName>
</protein>
<proteinExistence type="predicted"/>
<dbReference type="PANTHER" id="PTHR13301">
    <property type="entry name" value="X-BOX TRANSCRIPTION FACTOR-RELATED"/>
    <property type="match status" value="1"/>
</dbReference>
<dbReference type="GO" id="GO:0016760">
    <property type="term" value="F:cellulose synthase (UDP-forming) activity"/>
    <property type="evidence" value="ECO:0007669"/>
    <property type="project" value="InterPro"/>
</dbReference>
<dbReference type="Proteomes" id="UP001054252">
    <property type="component" value="Unassembled WGS sequence"/>
</dbReference>
<feature type="transmembrane region" description="Helical" evidence="8">
    <location>
        <begin position="274"/>
        <end position="290"/>
    </location>
</feature>
<keyword evidence="6 8" id="KW-0472">Membrane</keyword>
<gene>
    <name evidence="9" type="ORF">SLEP1_g28114</name>
</gene>
<dbReference type="InterPro" id="IPR005150">
    <property type="entry name" value="Cellulose_synth"/>
</dbReference>
<accession>A0AAV5K425</accession>
<feature type="transmembrane region" description="Helical" evidence="8">
    <location>
        <begin position="311"/>
        <end position="330"/>
    </location>
</feature>
<feature type="transmembrane region" description="Helical" evidence="8">
    <location>
        <begin position="232"/>
        <end position="254"/>
    </location>
</feature>
<evidence type="ECO:0000313" key="9">
    <source>
        <dbReference type="EMBL" id="GKV17640.1"/>
    </source>
</evidence>
<keyword evidence="7" id="KW-0961">Cell wall biogenesis/degradation</keyword>
<evidence type="ECO:0000256" key="4">
    <source>
        <dbReference type="ARBA" id="ARBA00022692"/>
    </source>
</evidence>
<organism evidence="9 10">
    <name type="scientific">Rubroshorea leprosula</name>
    <dbReference type="NCBI Taxonomy" id="152421"/>
    <lineage>
        <taxon>Eukaryota</taxon>
        <taxon>Viridiplantae</taxon>
        <taxon>Streptophyta</taxon>
        <taxon>Embryophyta</taxon>
        <taxon>Tracheophyta</taxon>
        <taxon>Spermatophyta</taxon>
        <taxon>Magnoliopsida</taxon>
        <taxon>eudicotyledons</taxon>
        <taxon>Gunneridae</taxon>
        <taxon>Pentapetalae</taxon>
        <taxon>rosids</taxon>
        <taxon>malvids</taxon>
        <taxon>Malvales</taxon>
        <taxon>Dipterocarpaceae</taxon>
        <taxon>Rubroshorea</taxon>
    </lineage>
</organism>
<evidence type="ECO:0000256" key="8">
    <source>
        <dbReference type="SAM" id="Phobius"/>
    </source>
</evidence>
<evidence type="ECO:0008006" key="11">
    <source>
        <dbReference type="Google" id="ProtNLM"/>
    </source>
</evidence>
<evidence type="ECO:0000256" key="6">
    <source>
        <dbReference type="ARBA" id="ARBA00023136"/>
    </source>
</evidence>
<dbReference type="Pfam" id="PF03552">
    <property type="entry name" value="Cellulose_synt"/>
    <property type="match status" value="2"/>
</dbReference>
<keyword evidence="4 8" id="KW-0812">Transmembrane</keyword>
<dbReference type="AlphaFoldDB" id="A0AAV5K425"/>
<evidence type="ECO:0000256" key="1">
    <source>
        <dbReference type="ARBA" id="ARBA00004308"/>
    </source>
</evidence>
<name>A0AAV5K425_9ROSI</name>
<feature type="transmembrane region" description="Helical" evidence="8">
    <location>
        <begin position="394"/>
        <end position="413"/>
    </location>
</feature>
<evidence type="ECO:0000256" key="2">
    <source>
        <dbReference type="ARBA" id="ARBA00022676"/>
    </source>
</evidence>
<evidence type="ECO:0000256" key="3">
    <source>
        <dbReference type="ARBA" id="ARBA00022679"/>
    </source>
</evidence>
<sequence>MFVNNPEVVRQAMCLLLGTNNERESAFVQFPQIFYDTPRDDPYGNQFVVLYKYACPGITGIQGFFYAGTGCFHRRKVIYGLWPGDEDNSIVGNLSYNGLVKEYGNSREFVESAARALKGKIKFQNNLPNNLEAACQVADCSYEYGTNWGNKHGWMYGSVVEDILTGLTIHKKGWKTIYVAPDPPAFLGCAPSVGPVALAQQKRWATGLLESLVGRNSPILGFLTAKLLFRQCLAYVWVLSWGLGSVPELCYAVLPVYCIITNSHFLPKVHEQMVYIPVAIFVLYNLYTLLEYIKTGLSLRTWWNNQRMARITATTAYLFGALGVLLKFLGLSETIFEVTPKDQPTDDDVSEANTEFTFDEKPLFVPGTALLLVHIAAMFTILSGLRRPISDEHGVGPLEVLCSMWVILCFWPFLKGLFRKGKYGIPLLTIFKSAVLVLVFVNLCWTTMG</sequence>
<dbReference type="GO" id="GO:0016020">
    <property type="term" value="C:membrane"/>
    <property type="evidence" value="ECO:0007669"/>
    <property type="project" value="InterPro"/>
</dbReference>
<dbReference type="EMBL" id="BPVZ01000048">
    <property type="protein sequence ID" value="GKV17640.1"/>
    <property type="molecule type" value="Genomic_DNA"/>
</dbReference>
<evidence type="ECO:0000256" key="7">
    <source>
        <dbReference type="ARBA" id="ARBA00023316"/>
    </source>
</evidence>
<keyword evidence="10" id="KW-1185">Reference proteome</keyword>
<feature type="transmembrane region" description="Helical" evidence="8">
    <location>
        <begin position="425"/>
        <end position="445"/>
    </location>
</feature>
<reference evidence="9 10" key="1">
    <citation type="journal article" date="2021" name="Commun. Biol.">
        <title>The genome of Shorea leprosula (Dipterocarpaceae) highlights the ecological relevance of drought in aseasonal tropical rainforests.</title>
        <authorList>
            <person name="Ng K.K.S."/>
            <person name="Kobayashi M.J."/>
            <person name="Fawcett J.A."/>
            <person name="Hatakeyama M."/>
            <person name="Paape T."/>
            <person name="Ng C.H."/>
            <person name="Ang C.C."/>
            <person name="Tnah L.H."/>
            <person name="Lee C.T."/>
            <person name="Nishiyama T."/>
            <person name="Sese J."/>
            <person name="O'Brien M.J."/>
            <person name="Copetti D."/>
            <person name="Mohd Noor M.I."/>
            <person name="Ong R.C."/>
            <person name="Putra M."/>
            <person name="Sireger I.Z."/>
            <person name="Indrioko S."/>
            <person name="Kosugi Y."/>
            <person name="Izuno A."/>
            <person name="Isagi Y."/>
            <person name="Lee S.L."/>
            <person name="Shimizu K.K."/>
        </authorList>
    </citation>
    <scope>NUCLEOTIDE SEQUENCE [LARGE SCALE GENOMIC DNA]</scope>
    <source>
        <strain evidence="9">214</strain>
    </source>
</reference>